<comment type="caution">
    <text evidence="5">The sequence shown here is derived from an EMBL/GenBank/DDBJ whole genome shotgun (WGS) entry which is preliminary data.</text>
</comment>
<feature type="signal peptide" evidence="4">
    <location>
        <begin position="1"/>
        <end position="23"/>
    </location>
</feature>
<feature type="chain" id="PRO_5001699165" description="Long chronological lifespan protein 2" evidence="4">
    <location>
        <begin position="24"/>
        <end position="128"/>
    </location>
</feature>
<dbReference type="AlphaFoldDB" id="A0A074SV92"/>
<dbReference type="EMBL" id="AZST01000048">
    <property type="protein sequence ID" value="KEP53782.1"/>
    <property type="molecule type" value="Genomic_DNA"/>
</dbReference>
<evidence type="ECO:0000256" key="4">
    <source>
        <dbReference type="SAM" id="SignalP"/>
    </source>
</evidence>
<dbReference type="PANTHER" id="PTHR38425:SF1">
    <property type="entry name" value="LONG CHRONOLOGICAL LIFESPAN PROTEIN 2"/>
    <property type="match status" value="1"/>
</dbReference>
<comment type="similarity">
    <text evidence="1">Belongs to the LCL2 family.</text>
</comment>
<organism evidence="5 6">
    <name type="scientific">Rhizoctonia solani 123E</name>
    <dbReference type="NCBI Taxonomy" id="1423351"/>
    <lineage>
        <taxon>Eukaryota</taxon>
        <taxon>Fungi</taxon>
        <taxon>Dikarya</taxon>
        <taxon>Basidiomycota</taxon>
        <taxon>Agaricomycotina</taxon>
        <taxon>Agaricomycetes</taxon>
        <taxon>Cantharellales</taxon>
        <taxon>Ceratobasidiaceae</taxon>
        <taxon>Rhizoctonia</taxon>
    </lineage>
</organism>
<dbReference type="STRING" id="1423351.A0A074SV92"/>
<evidence type="ECO:0000256" key="3">
    <source>
        <dbReference type="ARBA" id="ARBA00022729"/>
    </source>
</evidence>
<keyword evidence="5" id="KW-0472">Membrane</keyword>
<gene>
    <name evidence="5" type="ORF">V565_026020</name>
</gene>
<accession>A0A074SV92</accession>
<dbReference type="PANTHER" id="PTHR38425">
    <property type="entry name" value="LONG CHRONOLOGICAL LIFESPAN PROTEIN 2"/>
    <property type="match status" value="1"/>
</dbReference>
<keyword evidence="6" id="KW-1185">Reference proteome</keyword>
<proteinExistence type="inferred from homology"/>
<dbReference type="Proteomes" id="UP000027456">
    <property type="component" value="Unassembled WGS sequence"/>
</dbReference>
<reference evidence="5 6" key="1">
    <citation type="submission" date="2013-12" db="EMBL/GenBank/DDBJ databases">
        <authorList>
            <person name="Cubeta M."/>
            <person name="Pakala S."/>
            <person name="Fedorova N."/>
            <person name="Thomas E."/>
            <person name="Dean R."/>
            <person name="Jabaji S."/>
            <person name="Neate S."/>
            <person name="Toda T."/>
            <person name="Tavantzis S."/>
            <person name="Vilgalys R."/>
            <person name="Bharathan N."/>
            <person name="Pakala S."/>
            <person name="Losada L.S."/>
            <person name="Zafar N."/>
            <person name="Nierman W."/>
        </authorList>
    </citation>
    <scope>NUCLEOTIDE SEQUENCE [LARGE SCALE GENOMIC DNA]</scope>
    <source>
        <strain evidence="5 6">123E</strain>
    </source>
</reference>
<evidence type="ECO:0000256" key="2">
    <source>
        <dbReference type="ARBA" id="ARBA00018534"/>
    </source>
</evidence>
<sequence length="128" mass="13664">MLTKHSAMLYIYLVIAFIPAVFAQFGGGFFDGFFGGHGGHGGHQQQQRQQQRPGSGSMWTQQADAVSCSQYLCPDTLVCVSNPALCPCPAPEDIKCVIPDSEGGSNEGTVVCVRGQTGCKQLENLLKP</sequence>
<dbReference type="InterPro" id="IPR034543">
    <property type="entry name" value="LCL2"/>
</dbReference>
<keyword evidence="5" id="KW-0812">Transmembrane</keyword>
<evidence type="ECO:0000313" key="5">
    <source>
        <dbReference type="EMBL" id="KEP53782.1"/>
    </source>
</evidence>
<keyword evidence="3 4" id="KW-0732">Signal</keyword>
<evidence type="ECO:0000313" key="6">
    <source>
        <dbReference type="Proteomes" id="UP000027456"/>
    </source>
</evidence>
<evidence type="ECO:0000256" key="1">
    <source>
        <dbReference type="ARBA" id="ARBA00010545"/>
    </source>
</evidence>
<dbReference type="HOGENOM" id="CLU_142363_2_1_1"/>
<protein>
    <recommendedName>
        <fullName evidence="2">Long chronological lifespan protein 2</fullName>
    </recommendedName>
</protein>
<name>A0A074SV92_9AGAM</name>
<dbReference type="OrthoDB" id="2234316at2759"/>
<dbReference type="GO" id="GO:0036503">
    <property type="term" value="P:ERAD pathway"/>
    <property type="evidence" value="ECO:0007669"/>
    <property type="project" value="TreeGrafter"/>
</dbReference>